<evidence type="ECO:0000256" key="1">
    <source>
        <dbReference type="ARBA" id="ARBA00022603"/>
    </source>
</evidence>
<dbReference type="InterPro" id="IPR029063">
    <property type="entry name" value="SAM-dependent_MTases_sf"/>
</dbReference>
<sequence>MWNSEEYLKYSDAQSRAFEDLSARIGARNPRRVVDLGCGPGDLTAALARRWPQAQVTGIDSSPAMVAKAREHGVQAEIGDIREWNPSADTDVLLCHTAIHWVPEHPELMASWLHALPDGAWFGMCSPDDAGDGIHSVMEEVADRPHWRELISDCVLRLGEVMRPPDVYYDILEQQGFRPEVWQSRHWRCLHGKDALLHDLEAAPLRPIRARLDDEQWEAFRAEFAPLLRKAYPEHPDGTTRLSTRMLFVVGHRTQR</sequence>
<reference evidence="4 5" key="1">
    <citation type="submission" date="2018-11" db="EMBL/GenBank/DDBJ databases">
        <title>Whole genome sequence of Streptomyces paromomycinus NBRC 15454(T).</title>
        <authorList>
            <person name="Komaki H."/>
            <person name="Tamura T."/>
        </authorList>
    </citation>
    <scope>NUCLEOTIDE SEQUENCE [LARGE SCALE GENOMIC DNA]</scope>
    <source>
        <strain evidence="4 5">NBRC 15454</strain>
    </source>
</reference>
<dbReference type="Proteomes" id="UP000286746">
    <property type="component" value="Unassembled WGS sequence"/>
</dbReference>
<dbReference type="SUPFAM" id="SSF53335">
    <property type="entry name" value="S-adenosyl-L-methionine-dependent methyltransferases"/>
    <property type="match status" value="1"/>
</dbReference>
<keyword evidence="2 4" id="KW-0808">Transferase</keyword>
<protein>
    <submittedName>
        <fullName evidence="4">Putative trans-aconitate 2-methyltransferase</fullName>
    </submittedName>
</protein>
<feature type="domain" description="Methyltransferase" evidence="3">
    <location>
        <begin position="33"/>
        <end position="116"/>
    </location>
</feature>
<dbReference type="GO" id="GO:0032259">
    <property type="term" value="P:methylation"/>
    <property type="evidence" value="ECO:0007669"/>
    <property type="project" value="UniProtKB-KW"/>
</dbReference>
<evidence type="ECO:0000256" key="2">
    <source>
        <dbReference type="ARBA" id="ARBA00022679"/>
    </source>
</evidence>
<dbReference type="PANTHER" id="PTHR43861">
    <property type="entry name" value="TRANS-ACONITATE 2-METHYLTRANSFERASE-RELATED"/>
    <property type="match status" value="1"/>
</dbReference>
<accession>A0A401W9J0</accession>
<gene>
    <name evidence="4" type="primary">tam_2</name>
    <name evidence="4" type="ORF">GKJPGBOP_05752</name>
</gene>
<name>A0A401W9J0_STREY</name>
<dbReference type="InterPro" id="IPR023149">
    <property type="entry name" value="Trans_acon_MeTrfase_C"/>
</dbReference>
<comment type="caution">
    <text evidence="4">The sequence shown here is derived from an EMBL/GenBank/DDBJ whole genome shotgun (WGS) entry which is preliminary data.</text>
</comment>
<evidence type="ECO:0000259" key="3">
    <source>
        <dbReference type="Pfam" id="PF13649"/>
    </source>
</evidence>
<organism evidence="4 5">
    <name type="scientific">Streptomyces paromomycinus</name>
    <name type="common">Streptomyces rimosus subsp. paromomycinus</name>
    <dbReference type="NCBI Taxonomy" id="92743"/>
    <lineage>
        <taxon>Bacteria</taxon>
        <taxon>Bacillati</taxon>
        <taxon>Actinomycetota</taxon>
        <taxon>Actinomycetes</taxon>
        <taxon>Kitasatosporales</taxon>
        <taxon>Streptomycetaceae</taxon>
        <taxon>Streptomyces</taxon>
    </lineage>
</organism>
<evidence type="ECO:0000313" key="5">
    <source>
        <dbReference type="Proteomes" id="UP000286746"/>
    </source>
</evidence>
<dbReference type="GO" id="GO:0030798">
    <property type="term" value="F:trans-aconitate 2-methyltransferase activity"/>
    <property type="evidence" value="ECO:0007669"/>
    <property type="project" value="InterPro"/>
</dbReference>
<dbReference type="Gene3D" id="1.10.150.290">
    <property type="entry name" value="S-adenosyl-L-methionine-dependent methyltransferases"/>
    <property type="match status" value="1"/>
</dbReference>
<dbReference type="CDD" id="cd02440">
    <property type="entry name" value="AdoMet_MTases"/>
    <property type="match status" value="1"/>
</dbReference>
<dbReference type="AlphaFoldDB" id="A0A401W9J0"/>
<dbReference type="InterPro" id="IPR041698">
    <property type="entry name" value="Methyltransf_25"/>
</dbReference>
<dbReference type="Gene3D" id="3.40.50.150">
    <property type="entry name" value="Vaccinia Virus protein VP39"/>
    <property type="match status" value="1"/>
</dbReference>
<evidence type="ECO:0000313" key="4">
    <source>
        <dbReference type="EMBL" id="GCD46006.1"/>
    </source>
</evidence>
<keyword evidence="5" id="KW-1185">Reference proteome</keyword>
<dbReference type="GO" id="GO:0017000">
    <property type="term" value="P:antibiotic biosynthetic process"/>
    <property type="evidence" value="ECO:0007669"/>
    <property type="project" value="UniProtKB-ARBA"/>
</dbReference>
<proteinExistence type="predicted"/>
<dbReference type="PANTHER" id="PTHR43861:SF1">
    <property type="entry name" value="TRANS-ACONITATE 2-METHYLTRANSFERASE"/>
    <property type="match status" value="1"/>
</dbReference>
<dbReference type="RefSeq" id="WP_170251894.1">
    <property type="nucleotide sequence ID" value="NZ_BHZD01000001.1"/>
</dbReference>
<dbReference type="Pfam" id="PF13649">
    <property type="entry name" value="Methyltransf_25"/>
    <property type="match status" value="1"/>
</dbReference>
<keyword evidence="1 4" id="KW-0489">Methyltransferase</keyword>
<dbReference type="EMBL" id="BHZD01000001">
    <property type="protein sequence ID" value="GCD46006.1"/>
    <property type="molecule type" value="Genomic_DNA"/>
</dbReference>